<proteinExistence type="predicted"/>
<gene>
    <name evidence="3" type="ORF">SM436_09355</name>
</gene>
<dbReference type="InterPro" id="IPR049790">
    <property type="entry name" value="Rv3655c/TadE"/>
</dbReference>
<feature type="domain" description="TadE-like" evidence="2">
    <location>
        <begin position="5"/>
        <end position="47"/>
    </location>
</feature>
<feature type="transmembrane region" description="Helical" evidence="1">
    <location>
        <begin position="12"/>
        <end position="30"/>
    </location>
</feature>
<dbReference type="Proteomes" id="UP001569904">
    <property type="component" value="Unassembled WGS sequence"/>
</dbReference>
<dbReference type="EMBL" id="JAXCEH010000004">
    <property type="protein sequence ID" value="MFA1553896.1"/>
    <property type="molecule type" value="Genomic_DNA"/>
</dbReference>
<protein>
    <submittedName>
        <fullName evidence="3">TadE family type IV pilus minor pilin</fullName>
    </submittedName>
</protein>
<evidence type="ECO:0000313" key="3">
    <source>
        <dbReference type="EMBL" id="MFA1553896.1"/>
    </source>
</evidence>
<reference evidence="3 4" key="1">
    <citation type="submission" date="2023-11" db="EMBL/GenBank/DDBJ databases">
        <title>Actinomadura monticuli sp. nov., isolated from volcanic ash.</title>
        <authorList>
            <person name="Lee S.D."/>
            <person name="Yang H."/>
            <person name="Kim I.S."/>
        </authorList>
    </citation>
    <scope>NUCLEOTIDE SEQUENCE [LARGE SCALE GENOMIC DNA]</scope>
    <source>
        <strain evidence="3 4">DSM 45346</strain>
    </source>
</reference>
<evidence type="ECO:0000259" key="2">
    <source>
        <dbReference type="Pfam" id="PF07811"/>
    </source>
</evidence>
<name>A0ABV4QTG6_9ACTN</name>
<dbReference type="InterPro" id="IPR012495">
    <property type="entry name" value="TadE-like_dom"/>
</dbReference>
<keyword evidence="4" id="KW-1185">Reference proteome</keyword>
<keyword evidence="1" id="KW-1133">Transmembrane helix</keyword>
<evidence type="ECO:0000256" key="1">
    <source>
        <dbReference type="SAM" id="Phobius"/>
    </source>
</evidence>
<evidence type="ECO:0000313" key="4">
    <source>
        <dbReference type="Proteomes" id="UP001569904"/>
    </source>
</evidence>
<comment type="caution">
    <text evidence="3">The sequence shown here is derived from an EMBL/GenBank/DDBJ whole genome shotgun (WGS) entry which is preliminary data.</text>
</comment>
<dbReference type="Pfam" id="PF07811">
    <property type="entry name" value="TadE"/>
    <property type="match status" value="1"/>
</dbReference>
<keyword evidence="1" id="KW-0472">Membrane</keyword>
<keyword evidence="1" id="KW-0812">Transmembrane</keyword>
<organism evidence="3 4">
    <name type="scientific">Actinomadura chokoriensis</name>
    <dbReference type="NCBI Taxonomy" id="454156"/>
    <lineage>
        <taxon>Bacteria</taxon>
        <taxon>Bacillati</taxon>
        <taxon>Actinomycetota</taxon>
        <taxon>Actinomycetes</taxon>
        <taxon>Streptosporangiales</taxon>
        <taxon>Thermomonosporaceae</taxon>
        <taxon>Actinomadura</taxon>
    </lineage>
</organism>
<accession>A0ABV4QTG6</accession>
<dbReference type="RefSeq" id="WP_371940487.1">
    <property type="nucleotide sequence ID" value="NZ_JAXCEH010000004.1"/>
</dbReference>
<dbReference type="NCBIfam" id="NF041390">
    <property type="entry name" value="TadE_Rv3655c"/>
    <property type="match status" value="1"/>
</dbReference>
<sequence length="130" mass="13186">MRDRGTATAEIAVALPALVLITAVALWGLAAVSTQLTCTDAARAGARAAARGESLTAVRELVVRAVPKGATVQVRRDEATVHVDVSAPVAPPAAVGLPPLIVHARAAAATEPGVHPDTAYGSGRTSVRRL</sequence>